<accession>A0A3P8UW35</accession>
<proteinExistence type="inferred from homology"/>
<keyword evidence="3" id="KW-0964">Secreted</keyword>
<dbReference type="GO" id="GO:1990410">
    <property type="term" value="P:adrenomedullin receptor signaling pathway"/>
    <property type="evidence" value="ECO:0007669"/>
    <property type="project" value="TreeGrafter"/>
</dbReference>
<evidence type="ECO:0000256" key="2">
    <source>
        <dbReference type="ARBA" id="ARBA00010575"/>
    </source>
</evidence>
<evidence type="ECO:0000256" key="6">
    <source>
        <dbReference type="PIRSR" id="PIRSR621116-50"/>
    </source>
</evidence>
<dbReference type="InterPro" id="IPR021116">
    <property type="entry name" value="Calcitonin/adrenomedullin"/>
</dbReference>
<feature type="compositionally biased region" description="Polar residues" evidence="7">
    <location>
        <begin position="45"/>
        <end position="56"/>
    </location>
</feature>
<keyword evidence="5 6" id="KW-1015">Disulfide bond</keyword>
<evidence type="ECO:0000256" key="5">
    <source>
        <dbReference type="ARBA" id="ARBA00023157"/>
    </source>
</evidence>
<evidence type="ECO:0000256" key="1">
    <source>
        <dbReference type="ARBA" id="ARBA00004613"/>
    </source>
</evidence>
<dbReference type="OMA" id="HTIICCC"/>
<dbReference type="PANTHER" id="PTHR23414">
    <property type="entry name" value="ADRENOMEDULLIN, ADM"/>
    <property type="match status" value="1"/>
</dbReference>
<reference evidence="9 10" key="1">
    <citation type="journal article" date="2014" name="Nat. Genet.">
        <title>Whole-genome sequence of a flatfish provides insights into ZW sex chromosome evolution and adaptation to a benthic lifestyle.</title>
        <authorList>
            <person name="Chen S."/>
            <person name="Zhang G."/>
            <person name="Shao C."/>
            <person name="Huang Q."/>
            <person name="Liu G."/>
            <person name="Zhang P."/>
            <person name="Song W."/>
            <person name="An N."/>
            <person name="Chalopin D."/>
            <person name="Volff J.N."/>
            <person name="Hong Y."/>
            <person name="Li Q."/>
            <person name="Sha Z."/>
            <person name="Zhou H."/>
            <person name="Xie M."/>
            <person name="Yu Q."/>
            <person name="Liu Y."/>
            <person name="Xiang H."/>
            <person name="Wang N."/>
            <person name="Wu K."/>
            <person name="Yang C."/>
            <person name="Zhou Q."/>
            <person name="Liao X."/>
            <person name="Yang L."/>
            <person name="Hu Q."/>
            <person name="Zhang J."/>
            <person name="Meng L."/>
            <person name="Jin L."/>
            <person name="Tian Y."/>
            <person name="Lian J."/>
            <person name="Yang J."/>
            <person name="Miao G."/>
            <person name="Liu S."/>
            <person name="Liang Z."/>
            <person name="Yan F."/>
            <person name="Li Y."/>
            <person name="Sun B."/>
            <person name="Zhang H."/>
            <person name="Zhang J."/>
            <person name="Zhu Y."/>
            <person name="Du M."/>
            <person name="Zhao Y."/>
            <person name="Schartl M."/>
            <person name="Tang Q."/>
            <person name="Wang J."/>
        </authorList>
    </citation>
    <scope>NUCLEOTIDE SEQUENCE</scope>
</reference>
<dbReference type="GO" id="GO:0031700">
    <property type="term" value="F:adrenomedullin receptor binding"/>
    <property type="evidence" value="ECO:0007669"/>
    <property type="project" value="TreeGrafter"/>
</dbReference>
<feature type="chain" id="PRO_5044596939" description="Adrenomedullin" evidence="8">
    <location>
        <begin position="24"/>
        <end position="183"/>
    </location>
</feature>
<dbReference type="Ensembl" id="ENSCSET00000004997.1">
    <property type="protein sequence ID" value="ENSCSEP00000004941.1"/>
    <property type="gene ID" value="ENSCSEG00000003199.1"/>
</dbReference>
<protein>
    <recommendedName>
        <fullName evidence="11">Adrenomedullin</fullName>
    </recommendedName>
</protein>
<dbReference type="GO" id="GO:0005179">
    <property type="term" value="F:hormone activity"/>
    <property type="evidence" value="ECO:0007669"/>
    <property type="project" value="InterPro"/>
</dbReference>
<dbReference type="AlphaFoldDB" id="A0A3P8UW35"/>
<organism evidence="9 10">
    <name type="scientific">Cynoglossus semilaevis</name>
    <name type="common">Tongue sole</name>
    <dbReference type="NCBI Taxonomy" id="244447"/>
    <lineage>
        <taxon>Eukaryota</taxon>
        <taxon>Metazoa</taxon>
        <taxon>Chordata</taxon>
        <taxon>Craniata</taxon>
        <taxon>Vertebrata</taxon>
        <taxon>Euteleostomi</taxon>
        <taxon>Actinopterygii</taxon>
        <taxon>Neopterygii</taxon>
        <taxon>Teleostei</taxon>
        <taxon>Neoteleostei</taxon>
        <taxon>Acanthomorphata</taxon>
        <taxon>Carangaria</taxon>
        <taxon>Pleuronectiformes</taxon>
        <taxon>Pleuronectoidei</taxon>
        <taxon>Cynoglossidae</taxon>
        <taxon>Cynoglossinae</taxon>
        <taxon>Cynoglossus</taxon>
    </lineage>
</organism>
<comment type="subcellular location">
    <subcellularLocation>
        <location evidence="1">Secreted</location>
    </subcellularLocation>
</comment>
<dbReference type="GO" id="GO:0007189">
    <property type="term" value="P:adenylate cyclase-activating G protein-coupled receptor signaling pathway"/>
    <property type="evidence" value="ECO:0007669"/>
    <property type="project" value="TreeGrafter"/>
</dbReference>
<keyword evidence="4 8" id="KW-0732">Signal</keyword>
<dbReference type="Pfam" id="PF00214">
    <property type="entry name" value="Calc_CGRP_IAPP"/>
    <property type="match status" value="1"/>
</dbReference>
<dbReference type="STRING" id="244447.ENSCSEP00000004939"/>
<feature type="disulfide bond" evidence="6">
    <location>
        <begin position="108"/>
        <end position="113"/>
    </location>
</feature>
<evidence type="ECO:0000313" key="10">
    <source>
        <dbReference type="Proteomes" id="UP000265120"/>
    </source>
</evidence>
<dbReference type="GO" id="GO:0003073">
    <property type="term" value="P:regulation of systemic arterial blood pressure"/>
    <property type="evidence" value="ECO:0007669"/>
    <property type="project" value="TreeGrafter"/>
</dbReference>
<evidence type="ECO:0000256" key="4">
    <source>
        <dbReference type="ARBA" id="ARBA00022729"/>
    </source>
</evidence>
<evidence type="ECO:0000256" key="7">
    <source>
        <dbReference type="SAM" id="MobiDB-lite"/>
    </source>
</evidence>
<name>A0A3P8UW35_CYNSE</name>
<feature type="signal peptide" evidence="8">
    <location>
        <begin position="1"/>
        <end position="23"/>
    </location>
</feature>
<sequence length="183" mass="20461">MRLTVHTFICCCVLVIVLPVVKGATGEVKRKRFRDWLQGHVKTDPGNSVITAGEQSSDNKEGRGQDESGQRQDESGRGQDESGQGVFPPFRPVFHRLRRSTSSKSSGCALVTCIYHDLLHILHSLNSLKLPVPREKMGSKGYGRRRRSLQDLSQLAVQIETQSGACQQVLRNTSICSMMYDRF</sequence>
<dbReference type="InterPro" id="IPR051665">
    <property type="entry name" value="Adrenomedullin-reg_peptide"/>
</dbReference>
<evidence type="ECO:0008006" key="11">
    <source>
        <dbReference type="Google" id="ProtNLM"/>
    </source>
</evidence>
<dbReference type="GO" id="GO:0010460">
    <property type="term" value="P:positive regulation of heart rate"/>
    <property type="evidence" value="ECO:0007669"/>
    <property type="project" value="TreeGrafter"/>
</dbReference>
<evidence type="ECO:0000256" key="8">
    <source>
        <dbReference type="SAM" id="SignalP"/>
    </source>
</evidence>
<dbReference type="GO" id="GO:0005615">
    <property type="term" value="C:extracellular space"/>
    <property type="evidence" value="ECO:0007669"/>
    <property type="project" value="TreeGrafter"/>
</dbReference>
<reference evidence="9" key="2">
    <citation type="submission" date="2025-05" db="UniProtKB">
        <authorList>
            <consortium name="Ensembl"/>
        </authorList>
    </citation>
    <scope>IDENTIFICATION</scope>
</reference>
<evidence type="ECO:0000256" key="3">
    <source>
        <dbReference type="ARBA" id="ARBA00022525"/>
    </source>
</evidence>
<dbReference type="GeneTree" id="ENSGT00730000112205"/>
<feature type="compositionally biased region" description="Basic and acidic residues" evidence="7">
    <location>
        <begin position="57"/>
        <end position="80"/>
    </location>
</feature>
<keyword evidence="10" id="KW-1185">Reference proteome</keyword>
<dbReference type="PANTHER" id="PTHR23414:SF3">
    <property type="entry name" value="PRO-ADRENOMEDULLIN"/>
    <property type="match status" value="1"/>
</dbReference>
<feature type="region of interest" description="Disordered" evidence="7">
    <location>
        <begin position="44"/>
        <end position="90"/>
    </location>
</feature>
<comment type="similarity">
    <text evidence="2">Belongs to the adrenomedullin family.</text>
</comment>
<dbReference type="Proteomes" id="UP000265120">
    <property type="component" value="Chromosome 6"/>
</dbReference>
<dbReference type="Ensembl" id="ENSCSET00000004995.1">
    <property type="protein sequence ID" value="ENSCSEP00000004939.1"/>
    <property type="gene ID" value="ENSCSEG00000003199.1"/>
</dbReference>
<evidence type="ECO:0000313" key="9">
    <source>
        <dbReference type="Ensembl" id="ENSCSEP00000004941.1"/>
    </source>
</evidence>